<organism evidence="2 3">
    <name type="scientific">Hahella chejuensis (strain KCTC 2396)</name>
    <dbReference type="NCBI Taxonomy" id="349521"/>
    <lineage>
        <taxon>Bacteria</taxon>
        <taxon>Pseudomonadati</taxon>
        <taxon>Pseudomonadota</taxon>
        <taxon>Gammaproteobacteria</taxon>
        <taxon>Oceanospirillales</taxon>
        <taxon>Hahellaceae</taxon>
        <taxon>Hahella</taxon>
    </lineage>
</organism>
<keyword evidence="1" id="KW-0732">Signal</keyword>
<sequence length="330" mass="34779">MNNKYFMKTLPLAVSLALGISQAHAEFGIGANIELDTDIIDSKDGDTTFEQGGRIEVNVTGKTELNGYFVEGKGSGLLKKSGDAATDDMWVKFGNDTWDVQAGRFEAVNLFPLGKDTVVAHAGSGKGAFVYEANMVRGRAGDDGGQFALHVRPGSNLSFELATIWGDASTAGGSDGDDTTSFSGYRPSVTYATDSFSITAGYESLSYDIDATTEVDKSGFALTGNLNVGGASINLNAARGEDDSNDNTITSLGANVTYGNFGLGLVHSVSDINADEDPTVSTLYVAYTLPLFNIENASITFAGSTSKADDLTDGGDDDLNKIRTRINYTF</sequence>
<dbReference type="KEGG" id="hch:HCH_06066"/>
<feature type="signal peptide" evidence="1">
    <location>
        <begin position="1"/>
        <end position="25"/>
    </location>
</feature>
<dbReference type="EMBL" id="CP000155">
    <property type="protein sequence ID" value="ABC32715.1"/>
    <property type="molecule type" value="Genomic_DNA"/>
</dbReference>
<protein>
    <recommendedName>
        <fullName evidence="4">Porin</fullName>
    </recommendedName>
</protein>
<evidence type="ECO:0000313" key="2">
    <source>
        <dbReference type="EMBL" id="ABC32715.1"/>
    </source>
</evidence>
<feature type="chain" id="PRO_5004215185" description="Porin" evidence="1">
    <location>
        <begin position="26"/>
        <end position="330"/>
    </location>
</feature>
<keyword evidence="3" id="KW-1185">Reference proteome</keyword>
<evidence type="ECO:0008006" key="4">
    <source>
        <dbReference type="Google" id="ProtNLM"/>
    </source>
</evidence>
<dbReference type="InterPro" id="IPR016963">
    <property type="entry name" value="Glycoporin_RafY"/>
</dbReference>
<dbReference type="HOGENOM" id="CLU_052632_0_0_6"/>
<reference evidence="2 3" key="1">
    <citation type="journal article" date="2005" name="Nucleic Acids Res.">
        <title>Genomic blueprint of Hahella chejuensis, a marine microbe producing an algicidal agent.</title>
        <authorList>
            <person name="Jeong H."/>
            <person name="Yim J.H."/>
            <person name="Lee C."/>
            <person name="Choi S.-H."/>
            <person name="Park Y.K."/>
            <person name="Yoon S.H."/>
            <person name="Hur C.-G."/>
            <person name="Kang H.-Y."/>
            <person name="Kim D."/>
            <person name="Lee H.H."/>
            <person name="Park K.H."/>
            <person name="Park S.-H."/>
            <person name="Park H.-S."/>
            <person name="Lee H.K."/>
            <person name="Oh T.K."/>
            <person name="Kim J.F."/>
        </authorList>
    </citation>
    <scope>NUCLEOTIDE SEQUENCE [LARGE SCALE GENOMIC DNA]</scope>
    <source>
        <strain evidence="2 3">KCTC 2396</strain>
    </source>
</reference>
<accession>Q2S9F9</accession>
<evidence type="ECO:0000313" key="3">
    <source>
        <dbReference type="Proteomes" id="UP000000238"/>
    </source>
</evidence>
<proteinExistence type="predicted"/>
<dbReference type="Pfam" id="PF16966">
    <property type="entry name" value="Porin_8"/>
    <property type="match status" value="1"/>
</dbReference>
<dbReference type="SUPFAM" id="SSF56935">
    <property type="entry name" value="Porins"/>
    <property type="match status" value="1"/>
</dbReference>
<dbReference type="Proteomes" id="UP000000238">
    <property type="component" value="Chromosome"/>
</dbReference>
<name>Q2S9F9_HAHCH</name>
<gene>
    <name evidence="2" type="ordered locus">HCH_06066</name>
</gene>
<dbReference type="RefSeq" id="WP_011399773.1">
    <property type="nucleotide sequence ID" value="NC_007645.1"/>
</dbReference>
<evidence type="ECO:0000256" key="1">
    <source>
        <dbReference type="SAM" id="SignalP"/>
    </source>
</evidence>
<dbReference type="AlphaFoldDB" id="Q2S9F9"/>
<dbReference type="eggNOG" id="ENOG502Z8QE">
    <property type="taxonomic scope" value="Bacteria"/>
</dbReference>